<keyword evidence="1" id="KW-0472">Membrane</keyword>
<evidence type="ECO:0000256" key="1">
    <source>
        <dbReference type="SAM" id="Phobius"/>
    </source>
</evidence>
<gene>
    <name evidence="2" type="ORF">FNU79_18220</name>
</gene>
<comment type="caution">
    <text evidence="2">The sequence shown here is derived from an EMBL/GenBank/DDBJ whole genome shotgun (WGS) entry which is preliminary data.</text>
</comment>
<sequence length="106" mass="11770">MPLQILAHSSFPDSLSPSLILNLVFGLDSFVTVLGLRWCLNLKSAARLTCFTGEHWSWNAALALGFGQVIWIVTEVLMLRGLSLLRFFFGGSFGWPWCSVCEVGFT</sequence>
<dbReference type="AlphaFoldDB" id="A0A553UG34"/>
<keyword evidence="3" id="KW-1185">Reference proteome</keyword>
<dbReference type="OrthoDB" id="73315at2"/>
<name>A0A553UG34_9DEIO</name>
<dbReference type="RefSeq" id="WP_143722221.1">
    <property type="nucleotide sequence ID" value="NZ_VKDB01000047.1"/>
</dbReference>
<evidence type="ECO:0000313" key="3">
    <source>
        <dbReference type="Proteomes" id="UP000316092"/>
    </source>
</evidence>
<accession>A0A553UG34</accession>
<evidence type="ECO:0000313" key="2">
    <source>
        <dbReference type="EMBL" id="TSA79189.1"/>
    </source>
</evidence>
<reference evidence="2 3" key="1">
    <citation type="submission" date="2019-07" db="EMBL/GenBank/DDBJ databases">
        <title>Deinococcus detaillus sp. nov., isolated from humus soil in Antarctica.</title>
        <authorList>
            <person name="Zhang K."/>
        </authorList>
    </citation>
    <scope>NUCLEOTIDE SEQUENCE [LARGE SCALE GENOMIC DNA]</scope>
    <source>
        <strain evidence="2 3">H1</strain>
    </source>
</reference>
<dbReference type="Proteomes" id="UP000316092">
    <property type="component" value="Unassembled WGS sequence"/>
</dbReference>
<organism evidence="2 3">
    <name type="scientific">Deinococcus detaillensis</name>
    <dbReference type="NCBI Taxonomy" id="2592048"/>
    <lineage>
        <taxon>Bacteria</taxon>
        <taxon>Thermotogati</taxon>
        <taxon>Deinococcota</taxon>
        <taxon>Deinococci</taxon>
        <taxon>Deinococcales</taxon>
        <taxon>Deinococcaceae</taxon>
        <taxon>Deinococcus</taxon>
    </lineage>
</organism>
<dbReference type="EMBL" id="VKDB01000047">
    <property type="protein sequence ID" value="TSA79189.1"/>
    <property type="molecule type" value="Genomic_DNA"/>
</dbReference>
<feature type="transmembrane region" description="Helical" evidence="1">
    <location>
        <begin position="60"/>
        <end position="79"/>
    </location>
</feature>
<keyword evidence="1" id="KW-1133">Transmembrane helix</keyword>
<proteinExistence type="predicted"/>
<protein>
    <submittedName>
        <fullName evidence="2">Uncharacterized protein</fullName>
    </submittedName>
</protein>
<feature type="transmembrane region" description="Helical" evidence="1">
    <location>
        <begin position="20"/>
        <end position="40"/>
    </location>
</feature>
<keyword evidence="1" id="KW-0812">Transmembrane</keyword>